<proteinExistence type="predicted"/>
<organism evidence="2 3">
    <name type="scientific">Sparassis crispa</name>
    <dbReference type="NCBI Taxonomy" id="139825"/>
    <lineage>
        <taxon>Eukaryota</taxon>
        <taxon>Fungi</taxon>
        <taxon>Dikarya</taxon>
        <taxon>Basidiomycota</taxon>
        <taxon>Agaricomycotina</taxon>
        <taxon>Agaricomycetes</taxon>
        <taxon>Polyporales</taxon>
        <taxon>Sparassidaceae</taxon>
        <taxon>Sparassis</taxon>
    </lineage>
</organism>
<evidence type="ECO:0000313" key="3">
    <source>
        <dbReference type="Proteomes" id="UP000287166"/>
    </source>
</evidence>
<protein>
    <submittedName>
        <fullName evidence="2">Uncharacterized protein</fullName>
    </submittedName>
</protein>
<dbReference type="InParanoid" id="A0A401GHQ0"/>
<dbReference type="RefSeq" id="XP_027612633.1">
    <property type="nucleotide sequence ID" value="XM_027756832.1"/>
</dbReference>
<comment type="caution">
    <text evidence="2">The sequence shown here is derived from an EMBL/GenBank/DDBJ whole genome shotgun (WGS) entry which is preliminary data.</text>
</comment>
<feature type="compositionally biased region" description="Polar residues" evidence="1">
    <location>
        <begin position="32"/>
        <end position="49"/>
    </location>
</feature>
<feature type="region of interest" description="Disordered" evidence="1">
    <location>
        <begin position="1"/>
        <end position="49"/>
    </location>
</feature>
<sequence length="99" mass="10377">MKSGSSTGAKKANKSSPVPPADPISDKLSCPRSVQGSYSSHQARTRTNNISSQVMSFWPALHKAKSEVVKWTRQCAALDFGEVVAGASVGREAAAEEAG</sequence>
<dbReference type="Proteomes" id="UP000287166">
    <property type="component" value="Unassembled WGS sequence"/>
</dbReference>
<dbReference type="AlphaFoldDB" id="A0A401GHQ0"/>
<dbReference type="GeneID" id="38778637"/>
<gene>
    <name evidence="2" type="ORF">SCP_0400910</name>
</gene>
<evidence type="ECO:0000313" key="2">
    <source>
        <dbReference type="EMBL" id="GBE81720.1"/>
    </source>
</evidence>
<accession>A0A401GHQ0</accession>
<name>A0A401GHQ0_9APHY</name>
<keyword evidence="3" id="KW-1185">Reference proteome</keyword>
<evidence type="ECO:0000256" key="1">
    <source>
        <dbReference type="SAM" id="MobiDB-lite"/>
    </source>
</evidence>
<reference evidence="2 3" key="1">
    <citation type="journal article" date="2018" name="Sci. Rep.">
        <title>Genome sequence of the cauliflower mushroom Sparassis crispa (Hanabiratake) and its association with beneficial usage.</title>
        <authorList>
            <person name="Kiyama R."/>
            <person name="Furutani Y."/>
            <person name="Kawaguchi K."/>
            <person name="Nakanishi T."/>
        </authorList>
    </citation>
    <scope>NUCLEOTIDE SEQUENCE [LARGE SCALE GENOMIC DNA]</scope>
</reference>
<dbReference type="EMBL" id="BFAD01000004">
    <property type="protein sequence ID" value="GBE81720.1"/>
    <property type="molecule type" value="Genomic_DNA"/>
</dbReference>